<dbReference type="Pfam" id="PF00144">
    <property type="entry name" value="Beta-lactamase"/>
    <property type="match status" value="1"/>
</dbReference>
<keyword evidence="5" id="KW-0378">Hydrolase</keyword>
<dbReference type="InterPro" id="IPR021860">
    <property type="entry name" value="Peptidase_S12_Pab87-rel_C"/>
</dbReference>
<evidence type="ECO:0000259" key="3">
    <source>
        <dbReference type="Pfam" id="PF00144"/>
    </source>
</evidence>
<dbReference type="InterPro" id="IPR012338">
    <property type="entry name" value="Beta-lactam/transpept-like"/>
</dbReference>
<gene>
    <name evidence="5" type="ORF">ACFQ21_26760</name>
</gene>
<sequence length="472" mass="53959">MMLKKLFCLLFFAHTFIAHAQTASTENEDAFKLLDEWFKAQTEFDNLPGISVGIIKDQELIWSSAYGKADIAKNVPAQPNTIYSICSISKLFTAVGIMQLRDAGKLRLDDEVSSILPWFSIKQSASDSGPITIRTLLTHSSGLPRESDFPYWTDANFPTKEQVKQKLKEQQTLYPASTYFQYSNLGISLLGYIIEEVSGIPYEKYIEDNIIKPLRMSDTRTYFPQELWHGRMATGYSDASRKGERRMLDRFDTKGITPAAGLTSTVEDLARFASWQFRLLKNGGSEILKSSTLREMHNVQYMDPNWRTSWGLGFSVSQVDGKTYVSHGGYCPGYQTLIMINPKDKLAFVVMINAIGVDPNKYFEAMRAVYNKACDDKLNEKKEKKFEEYCGTYGFKPWGGEMIVSPWGDKLAILYMPNDNPKNITLLKHVEKDTFKRVRDDGENGEEITFERDKNGKITKLWRNSNYRLKLK</sequence>
<dbReference type="Gene3D" id="3.40.710.10">
    <property type="entry name" value="DD-peptidase/beta-lactamase superfamily"/>
    <property type="match status" value="1"/>
</dbReference>
<evidence type="ECO:0000256" key="1">
    <source>
        <dbReference type="ARBA" id="ARBA00038473"/>
    </source>
</evidence>
<name>A0ABW3K9K0_9BACT</name>
<dbReference type="InterPro" id="IPR051478">
    <property type="entry name" value="Beta-lactamase-like_AB/R"/>
</dbReference>
<evidence type="ECO:0000313" key="5">
    <source>
        <dbReference type="EMBL" id="MFD1002955.1"/>
    </source>
</evidence>
<evidence type="ECO:0000256" key="2">
    <source>
        <dbReference type="SAM" id="SignalP"/>
    </source>
</evidence>
<keyword evidence="6" id="KW-1185">Reference proteome</keyword>
<feature type="chain" id="PRO_5045103849" evidence="2">
    <location>
        <begin position="21"/>
        <end position="472"/>
    </location>
</feature>
<accession>A0ABW3K9K0</accession>
<evidence type="ECO:0000313" key="6">
    <source>
        <dbReference type="Proteomes" id="UP001597112"/>
    </source>
</evidence>
<dbReference type="PANTHER" id="PTHR22935:SF95">
    <property type="entry name" value="BETA-LACTAMASE-LIKE 1-RELATED"/>
    <property type="match status" value="1"/>
</dbReference>
<dbReference type="PANTHER" id="PTHR22935">
    <property type="entry name" value="PENICILLIN-BINDING PROTEIN"/>
    <property type="match status" value="1"/>
</dbReference>
<organism evidence="5 6">
    <name type="scientific">Ohtaekwangia kribbensis</name>
    <dbReference type="NCBI Taxonomy" id="688913"/>
    <lineage>
        <taxon>Bacteria</taxon>
        <taxon>Pseudomonadati</taxon>
        <taxon>Bacteroidota</taxon>
        <taxon>Cytophagia</taxon>
        <taxon>Cytophagales</taxon>
        <taxon>Fulvivirgaceae</taxon>
        <taxon>Ohtaekwangia</taxon>
    </lineage>
</organism>
<feature type="domain" description="Peptidase S12 Pab87-related C-terminal" evidence="4">
    <location>
        <begin position="377"/>
        <end position="461"/>
    </location>
</feature>
<dbReference type="SUPFAM" id="SSF56601">
    <property type="entry name" value="beta-lactamase/transpeptidase-like"/>
    <property type="match status" value="1"/>
</dbReference>
<feature type="signal peptide" evidence="2">
    <location>
        <begin position="1"/>
        <end position="20"/>
    </location>
</feature>
<reference evidence="6" key="1">
    <citation type="journal article" date="2019" name="Int. J. Syst. Evol. Microbiol.">
        <title>The Global Catalogue of Microorganisms (GCM) 10K type strain sequencing project: providing services to taxonomists for standard genome sequencing and annotation.</title>
        <authorList>
            <consortium name="The Broad Institute Genomics Platform"/>
            <consortium name="The Broad Institute Genome Sequencing Center for Infectious Disease"/>
            <person name="Wu L."/>
            <person name="Ma J."/>
        </authorList>
    </citation>
    <scope>NUCLEOTIDE SEQUENCE [LARGE SCALE GENOMIC DNA]</scope>
    <source>
        <strain evidence="6">CCUG 58938</strain>
    </source>
</reference>
<dbReference type="RefSeq" id="WP_377584894.1">
    <property type="nucleotide sequence ID" value="NZ_JBHTKA010000014.1"/>
</dbReference>
<dbReference type="GO" id="GO:0016787">
    <property type="term" value="F:hydrolase activity"/>
    <property type="evidence" value="ECO:0007669"/>
    <property type="project" value="UniProtKB-KW"/>
</dbReference>
<proteinExistence type="inferred from homology"/>
<feature type="domain" description="Beta-lactamase-related" evidence="3">
    <location>
        <begin position="35"/>
        <end position="354"/>
    </location>
</feature>
<evidence type="ECO:0000259" key="4">
    <source>
        <dbReference type="Pfam" id="PF11954"/>
    </source>
</evidence>
<dbReference type="InterPro" id="IPR001466">
    <property type="entry name" value="Beta-lactam-related"/>
</dbReference>
<comment type="caution">
    <text evidence="5">The sequence shown here is derived from an EMBL/GenBank/DDBJ whole genome shotgun (WGS) entry which is preliminary data.</text>
</comment>
<dbReference type="Proteomes" id="UP001597112">
    <property type="component" value="Unassembled WGS sequence"/>
</dbReference>
<protein>
    <submittedName>
        <fullName evidence="5">Serine hydrolase</fullName>
    </submittedName>
</protein>
<dbReference type="Pfam" id="PF11954">
    <property type="entry name" value="DUF3471"/>
    <property type="match status" value="1"/>
</dbReference>
<dbReference type="EMBL" id="JBHTKA010000014">
    <property type="protein sequence ID" value="MFD1002955.1"/>
    <property type="molecule type" value="Genomic_DNA"/>
</dbReference>
<keyword evidence="2" id="KW-0732">Signal</keyword>
<comment type="similarity">
    <text evidence="1">Belongs to the beta-lactamase family.</text>
</comment>